<gene>
    <name evidence="1" type="ORF">I4F81_012651</name>
</gene>
<dbReference type="Proteomes" id="UP000798662">
    <property type="component" value="Chromosome 3"/>
</dbReference>
<name>A0ACC3CK06_PYRYE</name>
<proteinExistence type="predicted"/>
<comment type="caution">
    <text evidence="1">The sequence shown here is derived from an EMBL/GenBank/DDBJ whole genome shotgun (WGS) entry which is preliminary data.</text>
</comment>
<keyword evidence="2" id="KW-1185">Reference proteome</keyword>
<reference evidence="1" key="1">
    <citation type="submission" date="2019-11" db="EMBL/GenBank/DDBJ databases">
        <title>Nori genome reveals adaptations in red seaweeds to the harsh intertidal environment.</title>
        <authorList>
            <person name="Wang D."/>
            <person name="Mao Y."/>
        </authorList>
    </citation>
    <scope>NUCLEOTIDE SEQUENCE</scope>
    <source>
        <tissue evidence="1">Gametophyte</tissue>
    </source>
</reference>
<evidence type="ECO:0000313" key="2">
    <source>
        <dbReference type="Proteomes" id="UP000798662"/>
    </source>
</evidence>
<accession>A0ACC3CK06</accession>
<protein>
    <submittedName>
        <fullName evidence="1">Uncharacterized protein</fullName>
    </submittedName>
</protein>
<dbReference type="EMBL" id="CM020620">
    <property type="protein sequence ID" value="KAK1870189.1"/>
    <property type="molecule type" value="Genomic_DNA"/>
</dbReference>
<sequence length="176" mass="18811">MAAFVSSSGAALTPRQPAVAACAARSSAFAGAAVAAVPARVVLTAPVAAPVLPVMPEIEAMRHRKKVAKLGKPADQRKALMRSLTTEIIRHGRVTTTLVRARAVRGHVDAMIGLAKEGSLHSRRQALGYIFDKPLVHSLFEAAPERYGERNGGYCRVLRTLPRRGDNAKMAVIELV</sequence>
<organism evidence="1 2">
    <name type="scientific">Pyropia yezoensis</name>
    <name type="common">Susabi-nori</name>
    <name type="synonym">Porphyra yezoensis</name>
    <dbReference type="NCBI Taxonomy" id="2788"/>
    <lineage>
        <taxon>Eukaryota</taxon>
        <taxon>Rhodophyta</taxon>
        <taxon>Bangiophyceae</taxon>
        <taxon>Bangiales</taxon>
        <taxon>Bangiaceae</taxon>
        <taxon>Pyropia</taxon>
    </lineage>
</organism>
<evidence type="ECO:0000313" key="1">
    <source>
        <dbReference type="EMBL" id="KAK1870189.1"/>
    </source>
</evidence>